<dbReference type="CDD" id="cd00298">
    <property type="entry name" value="ACD_sHsps_p23-like"/>
    <property type="match status" value="1"/>
</dbReference>
<dbReference type="Proteomes" id="UP000678228">
    <property type="component" value="Unassembled WGS sequence"/>
</dbReference>
<dbReference type="PROSITE" id="PS01031">
    <property type="entry name" value="SHSP"/>
    <property type="match status" value="1"/>
</dbReference>
<keyword evidence="4" id="KW-1185">Reference proteome</keyword>
<organism evidence="3 4">
    <name type="scientific">Halalkalibacter suaedae</name>
    <dbReference type="NCBI Taxonomy" id="2822140"/>
    <lineage>
        <taxon>Bacteria</taxon>
        <taxon>Bacillati</taxon>
        <taxon>Bacillota</taxon>
        <taxon>Bacilli</taxon>
        <taxon>Bacillales</taxon>
        <taxon>Bacillaceae</taxon>
        <taxon>Halalkalibacter</taxon>
    </lineage>
</organism>
<dbReference type="InterPro" id="IPR008978">
    <property type="entry name" value="HSP20-like_chaperone"/>
</dbReference>
<dbReference type="SUPFAM" id="SSF49764">
    <property type="entry name" value="HSP20-like chaperones"/>
    <property type="match status" value="1"/>
</dbReference>
<dbReference type="InterPro" id="IPR002068">
    <property type="entry name" value="A-crystallin/Hsp20_dom"/>
</dbReference>
<comment type="caution">
    <text evidence="3">The sequence shown here is derived from an EMBL/GenBank/DDBJ whole genome shotgun (WGS) entry which is preliminary data.</text>
</comment>
<accession>A0A941ART2</accession>
<protein>
    <recommendedName>
        <fullName evidence="2">SHSP domain-containing protein</fullName>
    </recommendedName>
</protein>
<evidence type="ECO:0000313" key="4">
    <source>
        <dbReference type="Proteomes" id="UP000678228"/>
    </source>
</evidence>
<evidence type="ECO:0000259" key="2">
    <source>
        <dbReference type="PROSITE" id="PS01031"/>
    </source>
</evidence>
<evidence type="ECO:0000313" key="3">
    <source>
        <dbReference type="EMBL" id="MBP3953203.1"/>
    </source>
</evidence>
<evidence type="ECO:0000256" key="1">
    <source>
        <dbReference type="PROSITE-ProRule" id="PRU00285"/>
    </source>
</evidence>
<dbReference type="Gene3D" id="2.60.40.790">
    <property type="match status" value="1"/>
</dbReference>
<reference evidence="3" key="1">
    <citation type="submission" date="2021-03" db="EMBL/GenBank/DDBJ databases">
        <title>Bacillus suaedae sp. nov., isolated from Suaeda aralocaspica.</title>
        <authorList>
            <person name="Lei R.F.R."/>
        </authorList>
    </citation>
    <scope>NUCLEOTIDE SEQUENCE</scope>
    <source>
        <strain evidence="3">YZJH907-2</strain>
    </source>
</reference>
<dbReference type="AlphaFoldDB" id="A0A941ART2"/>
<feature type="domain" description="SHSP" evidence="2">
    <location>
        <begin position="60"/>
        <end position="178"/>
    </location>
</feature>
<proteinExistence type="inferred from homology"/>
<sequence>MNPMDFFNQKKDGGFPFNQAGTHFSPEYLNQIKTMVKQYNSVMTDDFWGDLNGLTGSYKKEKVIQMLPIEIWENKDYLYLSIIVPGLEGLKDAKLFFQNDQVLILKINSPSYKPAGAEILLRSETPQQMYERQIQLEKPVKTTDYSSSYQGGILTYTFAKIQKSWNDQANSQNELEIPFDF</sequence>
<comment type="similarity">
    <text evidence="1">Belongs to the small heat shock protein (HSP20) family.</text>
</comment>
<gene>
    <name evidence="3" type="ORF">J7W16_18935</name>
</gene>
<name>A0A941ART2_9BACI</name>
<dbReference type="EMBL" id="JAGKSQ010000011">
    <property type="protein sequence ID" value="MBP3953203.1"/>
    <property type="molecule type" value="Genomic_DNA"/>
</dbReference>
<dbReference type="RefSeq" id="WP_210599063.1">
    <property type="nucleotide sequence ID" value="NZ_JAGKSQ010000011.1"/>
</dbReference>